<accession>W6QI98</accession>
<gene>
    <name evidence="1" type="ORF">PROQFM164_S05g000376</name>
</gene>
<evidence type="ECO:0000313" key="2">
    <source>
        <dbReference type="Proteomes" id="UP000030686"/>
    </source>
</evidence>
<protein>
    <submittedName>
        <fullName evidence="1">Uncharacterized protein</fullName>
    </submittedName>
</protein>
<evidence type="ECO:0000313" key="1">
    <source>
        <dbReference type="EMBL" id="CDM36543.1"/>
    </source>
</evidence>
<proteinExistence type="predicted"/>
<dbReference type="AlphaFoldDB" id="W6QI98"/>
<reference evidence="1" key="1">
    <citation type="journal article" date="2014" name="Nat. Commun.">
        <title>Multiple recent horizontal transfers of a large genomic region in cheese making fungi.</title>
        <authorList>
            <person name="Cheeseman K."/>
            <person name="Ropars J."/>
            <person name="Renault P."/>
            <person name="Dupont J."/>
            <person name="Gouzy J."/>
            <person name="Branca A."/>
            <person name="Abraham A.L."/>
            <person name="Ceppi M."/>
            <person name="Conseiller E."/>
            <person name="Debuchy R."/>
            <person name="Malagnac F."/>
            <person name="Goarin A."/>
            <person name="Silar P."/>
            <person name="Lacoste S."/>
            <person name="Sallet E."/>
            <person name="Bensimon A."/>
            <person name="Giraud T."/>
            <person name="Brygoo Y."/>
        </authorList>
    </citation>
    <scope>NUCLEOTIDE SEQUENCE [LARGE SCALE GENOMIC DNA]</scope>
    <source>
        <strain evidence="1">FM164</strain>
    </source>
</reference>
<dbReference type="EMBL" id="HG792019">
    <property type="protein sequence ID" value="CDM36543.1"/>
    <property type="molecule type" value="Genomic_DNA"/>
</dbReference>
<organism evidence="1 2">
    <name type="scientific">Penicillium roqueforti (strain FM164)</name>
    <dbReference type="NCBI Taxonomy" id="1365484"/>
    <lineage>
        <taxon>Eukaryota</taxon>
        <taxon>Fungi</taxon>
        <taxon>Dikarya</taxon>
        <taxon>Ascomycota</taxon>
        <taxon>Pezizomycotina</taxon>
        <taxon>Eurotiomycetes</taxon>
        <taxon>Eurotiomycetidae</taxon>
        <taxon>Eurotiales</taxon>
        <taxon>Aspergillaceae</taxon>
        <taxon>Penicillium</taxon>
    </lineage>
</organism>
<name>W6QI98_PENRF</name>
<dbReference type="Proteomes" id="UP000030686">
    <property type="component" value="Unassembled WGS sequence"/>
</dbReference>
<keyword evidence="2" id="KW-1185">Reference proteome</keyword>
<sequence length="45" mass="4857">MTPTELSIPLQISLRLGTLGCLCASLQFLLYYEAGADQEATSCFS</sequence>